<evidence type="ECO:0000313" key="3">
    <source>
        <dbReference type="Proteomes" id="UP001589627"/>
    </source>
</evidence>
<proteinExistence type="predicted"/>
<feature type="chain" id="PRO_5045376209" evidence="1">
    <location>
        <begin position="27"/>
        <end position="435"/>
    </location>
</feature>
<feature type="signal peptide" evidence="1">
    <location>
        <begin position="1"/>
        <end position="26"/>
    </location>
</feature>
<dbReference type="Proteomes" id="UP001589627">
    <property type="component" value="Unassembled WGS sequence"/>
</dbReference>
<evidence type="ECO:0000313" key="2">
    <source>
        <dbReference type="EMBL" id="MFB9831638.1"/>
    </source>
</evidence>
<name>A0ABV5Y9D1_9ACTN</name>
<reference evidence="2 3" key="1">
    <citation type="submission" date="2024-09" db="EMBL/GenBank/DDBJ databases">
        <authorList>
            <person name="Sun Q."/>
            <person name="Mori K."/>
        </authorList>
    </citation>
    <scope>NUCLEOTIDE SEQUENCE [LARGE SCALE GENOMIC DNA]</scope>
    <source>
        <strain evidence="2 3">TBRC 0563</strain>
    </source>
</reference>
<evidence type="ECO:0000256" key="1">
    <source>
        <dbReference type="SAM" id="SignalP"/>
    </source>
</evidence>
<organism evidence="2 3">
    <name type="scientific">Actinoallomurus acaciae</name>
    <dbReference type="NCBI Taxonomy" id="502577"/>
    <lineage>
        <taxon>Bacteria</taxon>
        <taxon>Bacillati</taxon>
        <taxon>Actinomycetota</taxon>
        <taxon>Actinomycetes</taxon>
        <taxon>Streptosporangiales</taxon>
        <taxon>Thermomonosporaceae</taxon>
        <taxon>Actinoallomurus</taxon>
    </lineage>
</organism>
<dbReference type="EMBL" id="JBHLZP010000023">
    <property type="protein sequence ID" value="MFB9831638.1"/>
    <property type="molecule type" value="Genomic_DNA"/>
</dbReference>
<keyword evidence="1" id="KW-0732">Signal</keyword>
<accession>A0ABV5Y9D1</accession>
<protein>
    <submittedName>
        <fullName evidence="2">Uncharacterized protein</fullName>
    </submittedName>
</protein>
<sequence>MRRIGSILLSALLLALGTTAPHAAFAADQPVVNWANSDQDDLGTLQVSATYTQAITHLTAHIISPDTGAEVAATDDFVLRSGTAENGVWATRDTFKLDRLENYPVTVDATAADGSQVTAPSVGYLSYFAVSVFDPFTANRAAVTYGHRDVVVRGRLSSRSPDTRELTPFADAPVSLSYRIYGRNGNGDDHFGSATLTTDAHGRFSYTGTLTGAADFDALYDYQDRFPGHLRGSSATLRIGIKQAQVRVTAAAEPRRVDPGAQITVSGQATWRSPDGWQPLAGARLTVGPYSSSQEVTTGSDGRYSVTLVPYNTGDIPIYYTTQDPFVADASGSASVIVVQPSVISEFEAERSPDAGAINVRGNLFFTGLSAPADPQVDIQFSPDGTTWHRKATLPANSFFSATIPGTRPGYWRARYRGDRYFQPSVGDVVYADPR</sequence>
<comment type="caution">
    <text evidence="2">The sequence shown here is derived from an EMBL/GenBank/DDBJ whole genome shotgun (WGS) entry which is preliminary data.</text>
</comment>
<gene>
    <name evidence="2" type="ORF">ACFFNX_05475</name>
</gene>
<keyword evidence="3" id="KW-1185">Reference proteome</keyword>
<dbReference type="RefSeq" id="WP_378196134.1">
    <property type="nucleotide sequence ID" value="NZ_JBHLZP010000023.1"/>
</dbReference>